<organism evidence="1 2">
    <name type="scientific">Tumebacillus permanentifrigoris</name>
    <dbReference type="NCBI Taxonomy" id="378543"/>
    <lineage>
        <taxon>Bacteria</taxon>
        <taxon>Bacillati</taxon>
        <taxon>Bacillota</taxon>
        <taxon>Bacilli</taxon>
        <taxon>Bacillales</taxon>
        <taxon>Alicyclobacillaceae</taxon>
        <taxon>Tumebacillus</taxon>
    </lineage>
</organism>
<reference evidence="1 2" key="1">
    <citation type="submission" date="2018-05" db="EMBL/GenBank/DDBJ databases">
        <title>Genomic Encyclopedia of Type Strains, Phase IV (KMG-IV): sequencing the most valuable type-strain genomes for metagenomic binning, comparative biology and taxonomic classification.</title>
        <authorList>
            <person name="Goeker M."/>
        </authorList>
    </citation>
    <scope>NUCLEOTIDE SEQUENCE [LARGE SCALE GENOMIC DNA]</scope>
    <source>
        <strain evidence="1 2">DSM 18773</strain>
    </source>
</reference>
<comment type="caution">
    <text evidence="1">The sequence shown here is derived from an EMBL/GenBank/DDBJ whole genome shotgun (WGS) entry which is preliminary data.</text>
</comment>
<dbReference type="EMBL" id="QGGL01000017">
    <property type="protein sequence ID" value="PWK07482.1"/>
    <property type="molecule type" value="Genomic_DNA"/>
</dbReference>
<gene>
    <name evidence="1" type="ORF">C7459_11781</name>
</gene>
<sequence>MERVEQLKADLEGLNEHWNKVFELMAAVEREIDRIEKDGEWV</sequence>
<keyword evidence="2" id="KW-1185">Reference proteome</keyword>
<dbReference type="Proteomes" id="UP000245634">
    <property type="component" value="Unassembled WGS sequence"/>
</dbReference>
<dbReference type="RefSeq" id="WP_281272787.1">
    <property type="nucleotide sequence ID" value="NZ_QGGL01000017.1"/>
</dbReference>
<evidence type="ECO:0000313" key="2">
    <source>
        <dbReference type="Proteomes" id="UP000245634"/>
    </source>
</evidence>
<dbReference type="AlphaFoldDB" id="A0A316D8Z0"/>
<name>A0A316D8Z0_9BACL</name>
<evidence type="ECO:0000313" key="1">
    <source>
        <dbReference type="EMBL" id="PWK07482.1"/>
    </source>
</evidence>
<proteinExistence type="predicted"/>
<accession>A0A316D8Z0</accession>
<protein>
    <submittedName>
        <fullName evidence="1">Uncharacterized protein</fullName>
    </submittedName>
</protein>